<dbReference type="RefSeq" id="WP_168523459.1">
    <property type="nucleotide sequence ID" value="NZ_JAAXLS010000075.1"/>
</dbReference>
<evidence type="ECO:0000313" key="2">
    <source>
        <dbReference type="Proteomes" id="UP000715441"/>
    </source>
</evidence>
<sequence>MADEPDLTGAERYVETADRPIAGGTWFVLPGDRVIYQRPNGEYVHTPVVAAHTLRSSPTLAARHRRGRGEVNAMRAWLLRLLSCVGSGGSHPYARRGADGHWYCTECGQMVR</sequence>
<name>A0ABX1JGX3_9PSEU</name>
<protein>
    <submittedName>
        <fullName evidence="1">Uncharacterized protein</fullName>
    </submittedName>
</protein>
<reference evidence="1 2" key="1">
    <citation type="submission" date="2020-04" db="EMBL/GenBank/DDBJ databases">
        <title>Novel species.</title>
        <authorList>
            <person name="Teo W.F.A."/>
            <person name="Lipun K."/>
            <person name="Srisuk N."/>
            <person name="Duangmal K."/>
        </authorList>
    </citation>
    <scope>NUCLEOTIDE SEQUENCE [LARGE SCALE GENOMIC DNA]</scope>
    <source>
        <strain evidence="1 2">K13G38</strain>
    </source>
</reference>
<accession>A0ABX1JGX3</accession>
<keyword evidence="2" id="KW-1185">Reference proteome</keyword>
<organism evidence="1 2">
    <name type="scientific">Amycolatopsis acididurans</name>
    <dbReference type="NCBI Taxonomy" id="2724524"/>
    <lineage>
        <taxon>Bacteria</taxon>
        <taxon>Bacillati</taxon>
        <taxon>Actinomycetota</taxon>
        <taxon>Actinomycetes</taxon>
        <taxon>Pseudonocardiales</taxon>
        <taxon>Pseudonocardiaceae</taxon>
        <taxon>Amycolatopsis</taxon>
    </lineage>
</organism>
<dbReference type="EMBL" id="JAAXLS010000075">
    <property type="protein sequence ID" value="NKQ59053.1"/>
    <property type="molecule type" value="Genomic_DNA"/>
</dbReference>
<evidence type="ECO:0000313" key="1">
    <source>
        <dbReference type="EMBL" id="NKQ59053.1"/>
    </source>
</evidence>
<gene>
    <name evidence="1" type="ORF">HFP15_40045</name>
</gene>
<dbReference type="Proteomes" id="UP000715441">
    <property type="component" value="Unassembled WGS sequence"/>
</dbReference>
<proteinExistence type="predicted"/>
<comment type="caution">
    <text evidence="1">The sequence shown here is derived from an EMBL/GenBank/DDBJ whole genome shotgun (WGS) entry which is preliminary data.</text>
</comment>